<accession>A0ABX8RMQ7</accession>
<dbReference type="Proteomes" id="UP000694257">
    <property type="component" value="Chromosome"/>
</dbReference>
<dbReference type="CDD" id="cd06225">
    <property type="entry name" value="HAMP"/>
    <property type="match status" value="1"/>
</dbReference>
<evidence type="ECO:0000313" key="2">
    <source>
        <dbReference type="EMBL" id="QXN89585.1"/>
    </source>
</evidence>
<evidence type="ECO:0000313" key="3">
    <source>
        <dbReference type="Proteomes" id="UP000694257"/>
    </source>
</evidence>
<feature type="compositionally biased region" description="Basic residues" evidence="1">
    <location>
        <begin position="30"/>
        <end position="48"/>
    </location>
</feature>
<feature type="region of interest" description="Disordered" evidence="1">
    <location>
        <begin position="23"/>
        <end position="48"/>
    </location>
</feature>
<protein>
    <submittedName>
        <fullName evidence="2">Uncharacterized protein</fullName>
    </submittedName>
</protein>
<evidence type="ECO:0000256" key="1">
    <source>
        <dbReference type="SAM" id="MobiDB-lite"/>
    </source>
</evidence>
<gene>
    <name evidence="2" type="ORF">KV110_29410</name>
</gene>
<dbReference type="EMBL" id="CP078145">
    <property type="protein sequence ID" value="QXN89585.1"/>
    <property type="molecule type" value="Genomic_DNA"/>
</dbReference>
<reference evidence="2 3" key="1">
    <citation type="submission" date="2021-07" db="EMBL/GenBank/DDBJ databases">
        <title>Whole Genome Sequence of Nocardia Iowensis.</title>
        <authorList>
            <person name="Lamm A."/>
            <person name="Collins-Fairclough A.M."/>
            <person name="Bunk B."/>
            <person name="Sproer C."/>
        </authorList>
    </citation>
    <scope>NUCLEOTIDE SEQUENCE [LARGE SCALE GENOMIC DNA]</scope>
    <source>
        <strain evidence="2 3">NRRL 5646</strain>
    </source>
</reference>
<keyword evidence="3" id="KW-1185">Reference proteome</keyword>
<sequence length="48" mass="5176">MPIVSVDEVGVLAHAFNTMADGRTAGARTNPRRVRHLPGSRCRRTCAA</sequence>
<proteinExistence type="predicted"/>
<organism evidence="2 3">
    <name type="scientific">Nocardia iowensis</name>
    <dbReference type="NCBI Taxonomy" id="204891"/>
    <lineage>
        <taxon>Bacteria</taxon>
        <taxon>Bacillati</taxon>
        <taxon>Actinomycetota</taxon>
        <taxon>Actinomycetes</taxon>
        <taxon>Mycobacteriales</taxon>
        <taxon>Nocardiaceae</taxon>
        <taxon>Nocardia</taxon>
    </lineage>
</organism>
<name>A0ABX8RMQ7_NOCIO</name>